<evidence type="ECO:0000313" key="1">
    <source>
        <dbReference type="EMBL" id="KAJ9089794.1"/>
    </source>
</evidence>
<proteinExistence type="predicted"/>
<dbReference type="Proteomes" id="UP001165960">
    <property type="component" value="Unassembled WGS sequence"/>
</dbReference>
<evidence type="ECO:0000313" key="2">
    <source>
        <dbReference type="Proteomes" id="UP001165960"/>
    </source>
</evidence>
<gene>
    <name evidence="1" type="ORF">DSO57_1009294</name>
</gene>
<accession>A0ACC2US50</accession>
<organism evidence="1 2">
    <name type="scientific">Entomophthora muscae</name>
    <dbReference type="NCBI Taxonomy" id="34485"/>
    <lineage>
        <taxon>Eukaryota</taxon>
        <taxon>Fungi</taxon>
        <taxon>Fungi incertae sedis</taxon>
        <taxon>Zoopagomycota</taxon>
        <taxon>Entomophthoromycotina</taxon>
        <taxon>Entomophthoromycetes</taxon>
        <taxon>Entomophthorales</taxon>
        <taxon>Entomophthoraceae</taxon>
        <taxon>Entomophthora</taxon>
    </lineage>
</organism>
<name>A0ACC2US50_9FUNG</name>
<sequence>MISEISDLVAEVSRELAPDLSSSSLGLPAVPVTVASATGAGLSADDAVRDTDIAVGIYSFMGWFSAGLSSFLLLVLAFTIQGTCELRLQGIPAALAYIFEI</sequence>
<protein>
    <submittedName>
        <fullName evidence="1">Uncharacterized protein</fullName>
    </submittedName>
</protein>
<comment type="caution">
    <text evidence="1">The sequence shown here is derived from an EMBL/GenBank/DDBJ whole genome shotgun (WGS) entry which is preliminary data.</text>
</comment>
<reference evidence="1" key="1">
    <citation type="submission" date="2022-04" db="EMBL/GenBank/DDBJ databases">
        <title>Genome of the entomopathogenic fungus Entomophthora muscae.</title>
        <authorList>
            <person name="Elya C."/>
            <person name="Lovett B.R."/>
            <person name="Lee E."/>
            <person name="Macias A.M."/>
            <person name="Hajek A.E."/>
            <person name="De Bivort B.L."/>
            <person name="Kasson M.T."/>
            <person name="De Fine Licht H.H."/>
            <person name="Stajich J.E."/>
        </authorList>
    </citation>
    <scope>NUCLEOTIDE SEQUENCE</scope>
    <source>
        <strain evidence="1">Berkeley</strain>
    </source>
</reference>
<dbReference type="EMBL" id="QTSX02000029">
    <property type="protein sequence ID" value="KAJ9089794.1"/>
    <property type="molecule type" value="Genomic_DNA"/>
</dbReference>
<keyword evidence="2" id="KW-1185">Reference proteome</keyword>